<evidence type="ECO:0000259" key="3">
    <source>
        <dbReference type="Pfam" id="PF08279"/>
    </source>
</evidence>
<dbReference type="Pfam" id="PF08279">
    <property type="entry name" value="HTH_11"/>
    <property type="match status" value="1"/>
</dbReference>
<reference evidence="4" key="2">
    <citation type="submission" date="2020-09" db="EMBL/GenBank/DDBJ databases">
        <authorList>
            <person name="Sun Q."/>
            <person name="Ohkuma M."/>
        </authorList>
    </citation>
    <scope>NUCLEOTIDE SEQUENCE</scope>
    <source>
        <strain evidence="4">JCM 14719</strain>
    </source>
</reference>
<dbReference type="InterPro" id="IPR036388">
    <property type="entry name" value="WH-like_DNA-bd_sf"/>
</dbReference>
<dbReference type="InterPro" id="IPR013196">
    <property type="entry name" value="HTH_11"/>
</dbReference>
<dbReference type="EMBL" id="BMOF01000023">
    <property type="protein sequence ID" value="GGK00522.1"/>
    <property type="molecule type" value="Genomic_DNA"/>
</dbReference>
<organism evidence="4 5">
    <name type="scientific">Calditerricola satsumensis</name>
    <dbReference type="NCBI Taxonomy" id="373054"/>
    <lineage>
        <taxon>Bacteria</taxon>
        <taxon>Bacillati</taxon>
        <taxon>Bacillota</taxon>
        <taxon>Bacilli</taxon>
        <taxon>Bacillales</taxon>
        <taxon>Bacillaceae</taxon>
        <taxon>Calditerricola</taxon>
    </lineage>
</organism>
<evidence type="ECO:0000256" key="1">
    <source>
        <dbReference type="PIRSR" id="PIRSR037847-1"/>
    </source>
</evidence>
<feature type="binding site" evidence="1">
    <location>
        <position position="150"/>
    </location>
    <ligand>
        <name>Ni(2+)</name>
        <dbReference type="ChEBI" id="CHEBI:49786"/>
    </ligand>
</feature>
<dbReference type="Proteomes" id="UP000637720">
    <property type="component" value="Unassembled WGS sequence"/>
</dbReference>
<feature type="binding site" evidence="1">
    <location>
        <position position="152"/>
    </location>
    <ligand>
        <name>Ni(2+)</name>
        <dbReference type="ChEBI" id="CHEBI:49786"/>
    </ligand>
</feature>
<dbReference type="SUPFAM" id="SSF46785">
    <property type="entry name" value="Winged helix' DNA-binding domain"/>
    <property type="match status" value="1"/>
</dbReference>
<reference evidence="4" key="1">
    <citation type="journal article" date="2014" name="Int. J. Syst. Evol. Microbiol.">
        <title>Complete genome sequence of Corynebacterium casei LMG S-19264T (=DSM 44701T), isolated from a smear-ripened cheese.</title>
        <authorList>
            <consortium name="US DOE Joint Genome Institute (JGI-PGF)"/>
            <person name="Walter F."/>
            <person name="Albersmeier A."/>
            <person name="Kalinowski J."/>
            <person name="Ruckert C."/>
        </authorList>
    </citation>
    <scope>NUCLEOTIDE SEQUENCE</scope>
    <source>
        <strain evidence="4">JCM 14719</strain>
    </source>
</reference>
<dbReference type="InterPro" id="IPR035922">
    <property type="entry name" value="3H_dom_sf"/>
</dbReference>
<sequence length="189" mass="20551">MAPKRKLSGEARRSAIVALLKTASGPVTGAELAEKTGVSRQVIVQDIALLKARNAPIVATPQGYLWLEAPNPPLVTRVVACRHTPDETERELLLLVDHGVKVVDVIVEHPIYGELRGTLMIQSREDVRRFIEKMRAERATLLSSLTGGLHLHTLQAPDPSRLDRACQALKEAGILVDALAGDDIPLGRL</sequence>
<proteinExistence type="predicted"/>
<dbReference type="Gene3D" id="1.10.10.10">
    <property type="entry name" value="Winged helix-like DNA-binding domain superfamily/Winged helix DNA-binding domain"/>
    <property type="match status" value="1"/>
</dbReference>
<evidence type="ECO:0000259" key="2">
    <source>
        <dbReference type="Pfam" id="PF02829"/>
    </source>
</evidence>
<gene>
    <name evidence="4" type="primary">nadR</name>
    <name evidence="4" type="ORF">GCM10007043_13200</name>
</gene>
<dbReference type="Gene3D" id="3.30.1340.20">
    <property type="entry name" value="3H domain"/>
    <property type="match status" value="1"/>
</dbReference>
<dbReference type="Pfam" id="PF02829">
    <property type="entry name" value="3H"/>
    <property type="match status" value="1"/>
</dbReference>
<dbReference type="InterPro" id="IPR036390">
    <property type="entry name" value="WH_DNA-bd_sf"/>
</dbReference>
<feature type="binding site" evidence="1">
    <location>
        <position position="83"/>
    </location>
    <ligand>
        <name>Ni(2+)</name>
        <dbReference type="ChEBI" id="CHEBI:49786"/>
    </ligand>
</feature>
<accession>A0A8J3BDJ7</accession>
<feature type="domain" description="3H" evidence="2">
    <location>
        <begin position="79"/>
        <end position="175"/>
    </location>
</feature>
<comment type="caution">
    <text evidence="4">The sequence shown here is derived from an EMBL/GenBank/DDBJ whole genome shotgun (WGS) entry which is preliminary data.</text>
</comment>
<evidence type="ECO:0000313" key="5">
    <source>
        <dbReference type="Proteomes" id="UP000637720"/>
    </source>
</evidence>
<dbReference type="InterPro" id="IPR026043">
    <property type="entry name" value="NadR"/>
</dbReference>
<evidence type="ECO:0000313" key="4">
    <source>
        <dbReference type="EMBL" id="GGK00522.1"/>
    </source>
</evidence>
<name>A0A8J3BDJ7_9BACI</name>
<dbReference type="AlphaFoldDB" id="A0A8J3BDJ7"/>
<dbReference type="GO" id="GO:0046872">
    <property type="term" value="F:metal ion binding"/>
    <property type="evidence" value="ECO:0007669"/>
    <property type="project" value="UniProtKB-KW"/>
</dbReference>
<keyword evidence="1" id="KW-0479">Metal-binding</keyword>
<dbReference type="PIRSF" id="PIRSF037847">
    <property type="entry name" value="NiaR"/>
    <property type="match status" value="1"/>
</dbReference>
<keyword evidence="1" id="KW-0533">Nickel</keyword>
<dbReference type="PANTHER" id="PTHR40068">
    <property type="entry name" value="TRANSCRIPTION REPRESSOR NIAR-RELATED"/>
    <property type="match status" value="1"/>
</dbReference>
<protein>
    <submittedName>
        <fullName evidence="4">Transcription repressor NadR</fullName>
    </submittedName>
</protein>
<dbReference type="RefSeq" id="WP_054672387.1">
    <property type="nucleotide sequence ID" value="NZ_BMOF01000023.1"/>
</dbReference>
<dbReference type="InterPro" id="IPR004173">
    <property type="entry name" value="3H_domain"/>
</dbReference>
<keyword evidence="5" id="KW-1185">Reference proteome</keyword>
<feature type="binding site" evidence="1">
    <location>
        <position position="91"/>
    </location>
    <ligand>
        <name>Ni(2+)</name>
        <dbReference type="ChEBI" id="CHEBI:49786"/>
    </ligand>
</feature>
<dbReference type="PANTHER" id="PTHR40068:SF1">
    <property type="entry name" value="TRANSCRIPTION REPRESSOR NIAR-RELATED"/>
    <property type="match status" value="1"/>
</dbReference>
<feature type="domain" description="Helix-turn-helix type 11" evidence="3">
    <location>
        <begin position="12"/>
        <end position="64"/>
    </location>
</feature>
<dbReference type="SUPFAM" id="SSF75500">
    <property type="entry name" value="Putative transcriptional regulator TM1602, C-terminal domain"/>
    <property type="match status" value="1"/>
</dbReference>